<feature type="compositionally biased region" description="Pro residues" evidence="1">
    <location>
        <begin position="224"/>
        <end position="237"/>
    </location>
</feature>
<evidence type="ECO:0000256" key="1">
    <source>
        <dbReference type="SAM" id="MobiDB-lite"/>
    </source>
</evidence>
<feature type="region of interest" description="Disordered" evidence="1">
    <location>
        <begin position="63"/>
        <end position="94"/>
    </location>
</feature>
<proteinExistence type="predicted"/>
<dbReference type="OrthoDB" id="10508101at2759"/>
<protein>
    <submittedName>
        <fullName evidence="2">Uncharacterized protein</fullName>
    </submittedName>
</protein>
<keyword evidence="3" id="KW-1185">Reference proteome</keyword>
<dbReference type="EMBL" id="PUHP01002937">
    <property type="protein sequence ID" value="TQN64066.1"/>
    <property type="molecule type" value="Genomic_DNA"/>
</dbReference>
<sequence>MCKVTKFAFLFLAVLGLCALIAAWAINMSLGGLHALHVWACDNILPSSGLFFSDWCSSTATNNINPAPHPPPPPPPRGRSRPLPAGTMTRIPSSSAWNQLTPAKSSLLQKPDRHFCVFDFGDLLGGMADEEQTYMTDRQREAFAAMRKASSIVGQLQETGRRQARIVERAQDKIIGLVAVVDDAAALLPTHYLPHPPPPPTPPPLLAWLSPSWLWSLFAETDPTLPPPPPPPTPPPVSLSLEGPI</sequence>
<organism evidence="2 3">
    <name type="scientific">Colletotrichum shisoi</name>
    <dbReference type="NCBI Taxonomy" id="2078593"/>
    <lineage>
        <taxon>Eukaryota</taxon>
        <taxon>Fungi</taxon>
        <taxon>Dikarya</taxon>
        <taxon>Ascomycota</taxon>
        <taxon>Pezizomycotina</taxon>
        <taxon>Sordariomycetes</taxon>
        <taxon>Hypocreomycetidae</taxon>
        <taxon>Glomerellales</taxon>
        <taxon>Glomerellaceae</taxon>
        <taxon>Colletotrichum</taxon>
        <taxon>Colletotrichum destructivum species complex</taxon>
    </lineage>
</organism>
<name>A0A5Q4BB69_9PEZI</name>
<dbReference type="PRINTS" id="PR01217">
    <property type="entry name" value="PRICHEXTENSN"/>
</dbReference>
<dbReference type="Proteomes" id="UP000326340">
    <property type="component" value="Unassembled WGS sequence"/>
</dbReference>
<feature type="region of interest" description="Disordered" evidence="1">
    <location>
        <begin position="221"/>
        <end position="245"/>
    </location>
</feature>
<feature type="compositionally biased region" description="Pro residues" evidence="1">
    <location>
        <begin position="67"/>
        <end position="77"/>
    </location>
</feature>
<dbReference type="AlphaFoldDB" id="A0A5Q4BB69"/>
<accession>A0A5Q4BB69</accession>
<reference evidence="2 3" key="1">
    <citation type="journal article" date="2019" name="Sci. Rep.">
        <title>Colletotrichum shisoi sp. nov., an anthracnose pathogen of Perilla frutescens in Japan: molecular phylogenetic, morphological and genomic evidence.</title>
        <authorList>
            <person name="Gan P."/>
            <person name="Tsushima A."/>
            <person name="Hiroyama R."/>
            <person name="Narusaka M."/>
            <person name="Takano Y."/>
            <person name="Narusaka Y."/>
            <person name="Kawaradani M."/>
            <person name="Damm U."/>
            <person name="Shirasu K."/>
        </authorList>
    </citation>
    <scope>NUCLEOTIDE SEQUENCE [LARGE SCALE GENOMIC DNA]</scope>
    <source>
        <strain evidence="2 3">PG-2018a</strain>
    </source>
</reference>
<gene>
    <name evidence="2" type="ORF">CSHISOI_11352</name>
</gene>
<evidence type="ECO:0000313" key="3">
    <source>
        <dbReference type="Proteomes" id="UP000326340"/>
    </source>
</evidence>
<comment type="caution">
    <text evidence="2">The sequence shown here is derived from an EMBL/GenBank/DDBJ whole genome shotgun (WGS) entry which is preliminary data.</text>
</comment>
<evidence type="ECO:0000313" key="2">
    <source>
        <dbReference type="EMBL" id="TQN64066.1"/>
    </source>
</evidence>